<dbReference type="InterPro" id="IPR052184">
    <property type="entry name" value="SDR_enzymes"/>
</dbReference>
<keyword evidence="2" id="KW-1185">Reference proteome</keyword>
<accession>A0A0K6GXS6</accession>
<dbReference type="Gene3D" id="3.40.50.720">
    <property type="entry name" value="NAD(P)-binding Rossmann-like Domain"/>
    <property type="match status" value="1"/>
</dbReference>
<gene>
    <name evidence="1" type="ORF">Ga0061064_0569</name>
</gene>
<dbReference type="InterPro" id="IPR036291">
    <property type="entry name" value="NAD(P)-bd_dom_sf"/>
</dbReference>
<dbReference type="Proteomes" id="UP000182598">
    <property type="component" value="Unassembled WGS sequence"/>
</dbReference>
<dbReference type="Pfam" id="PF00106">
    <property type="entry name" value="adh_short"/>
    <property type="match status" value="1"/>
</dbReference>
<dbReference type="PANTHER" id="PTHR45458">
    <property type="entry name" value="SHORT-CHAIN DEHYDROGENASE/REDUCTASE SDR"/>
    <property type="match status" value="1"/>
</dbReference>
<dbReference type="OrthoDB" id="5786478at2"/>
<dbReference type="PANTHER" id="PTHR45458:SF1">
    <property type="entry name" value="SHORT CHAIN DEHYDROGENASE"/>
    <property type="match status" value="1"/>
</dbReference>
<name>A0A0K6GXS6_9GAMM</name>
<organism evidence="1 2">
    <name type="scientific">Pseudidiomarina woesei</name>
    <dbReference type="NCBI Taxonomy" id="1381080"/>
    <lineage>
        <taxon>Bacteria</taxon>
        <taxon>Pseudomonadati</taxon>
        <taxon>Pseudomonadota</taxon>
        <taxon>Gammaproteobacteria</taxon>
        <taxon>Alteromonadales</taxon>
        <taxon>Idiomarinaceae</taxon>
        <taxon>Pseudidiomarina</taxon>
    </lineage>
</organism>
<sequence length="221" mass="23181">MSKHVVITGANRGIGLALTQQFVNRGDTVTAVCRTPSDALKQLNVNIIEGIDVTDSGGIAALANKLNGKPIDILLNNAGLLEREQLGALNTQTIEAQFRVNAMGPLLVTDALRGNLSDGSKVVMITSRMGSMADNGSGAYYGYRMSKAALNAAGVSLANDLKEAGVAVAMLHPGFVQTEMVNNAGDISAETAAERLIARIDELTLSTTGQFKHSNGESLPW</sequence>
<dbReference type="CDD" id="cd05325">
    <property type="entry name" value="carb_red_sniffer_like_SDR_c"/>
    <property type="match status" value="1"/>
</dbReference>
<proteinExistence type="predicted"/>
<dbReference type="GO" id="GO:0016616">
    <property type="term" value="F:oxidoreductase activity, acting on the CH-OH group of donors, NAD or NADP as acceptor"/>
    <property type="evidence" value="ECO:0007669"/>
    <property type="project" value="TreeGrafter"/>
</dbReference>
<dbReference type="AlphaFoldDB" id="A0A0K6GXS6"/>
<reference evidence="2" key="1">
    <citation type="submission" date="2015-08" db="EMBL/GenBank/DDBJ databases">
        <authorList>
            <person name="Varghese N."/>
        </authorList>
    </citation>
    <scope>NUCLEOTIDE SEQUENCE [LARGE SCALE GENOMIC DNA]</scope>
    <source>
        <strain evidence="2">DSM 27808</strain>
    </source>
</reference>
<protein>
    <submittedName>
        <fullName evidence="1">Short-chain dehydrogenase</fullName>
    </submittedName>
</protein>
<evidence type="ECO:0000313" key="1">
    <source>
        <dbReference type="EMBL" id="CUA83380.1"/>
    </source>
</evidence>
<dbReference type="EMBL" id="CYHB01000001">
    <property type="protein sequence ID" value="CUA83380.1"/>
    <property type="molecule type" value="Genomic_DNA"/>
</dbReference>
<evidence type="ECO:0000313" key="2">
    <source>
        <dbReference type="Proteomes" id="UP000182598"/>
    </source>
</evidence>
<dbReference type="PRINTS" id="PR00081">
    <property type="entry name" value="GDHRDH"/>
</dbReference>
<dbReference type="SUPFAM" id="SSF51735">
    <property type="entry name" value="NAD(P)-binding Rossmann-fold domains"/>
    <property type="match status" value="1"/>
</dbReference>
<dbReference type="InterPro" id="IPR002347">
    <property type="entry name" value="SDR_fam"/>
</dbReference>
<dbReference type="RefSeq" id="WP_055438245.1">
    <property type="nucleotide sequence ID" value="NZ_CYHB01000001.1"/>
</dbReference>